<feature type="transmembrane region" description="Helical" evidence="22">
    <location>
        <begin position="20"/>
        <end position="44"/>
    </location>
</feature>
<keyword evidence="4" id="KW-1003">Cell membrane</keyword>
<dbReference type="InterPro" id="IPR003661">
    <property type="entry name" value="HisK_dim/P_dom"/>
</dbReference>
<dbReference type="InterPro" id="IPR035965">
    <property type="entry name" value="PAS-like_dom_sf"/>
</dbReference>
<dbReference type="PROSITE" id="PS50109">
    <property type="entry name" value="HIS_KIN"/>
    <property type="match status" value="1"/>
</dbReference>
<keyword evidence="11" id="KW-0067">ATP-binding</keyword>
<dbReference type="SUPFAM" id="SSF55785">
    <property type="entry name" value="PYP-like sensor domain (PAS domain)"/>
    <property type="match status" value="1"/>
</dbReference>
<feature type="modified residue" description="4-aspartylphosphate" evidence="21">
    <location>
        <position position="926"/>
    </location>
</feature>
<keyword evidence="8" id="KW-0732">Signal</keyword>
<comment type="subcellular location">
    <subcellularLocation>
        <location evidence="2">Cell membrane</location>
        <topology evidence="2">Multi-pass membrane protein</topology>
    </subcellularLocation>
</comment>
<evidence type="ECO:0000256" key="8">
    <source>
        <dbReference type="ARBA" id="ARBA00022729"/>
    </source>
</evidence>
<dbReference type="CDD" id="cd17546">
    <property type="entry name" value="REC_hyHK_CKI1_RcsC-like"/>
    <property type="match status" value="1"/>
</dbReference>
<feature type="transmembrane region" description="Helical" evidence="22">
    <location>
        <begin position="338"/>
        <end position="364"/>
    </location>
</feature>
<evidence type="ECO:0000259" key="25">
    <source>
        <dbReference type="PROSITE" id="PS50894"/>
    </source>
</evidence>
<keyword evidence="10 26" id="KW-0418">Kinase</keyword>
<evidence type="ECO:0000256" key="16">
    <source>
        <dbReference type="ARBA" id="ARBA00058004"/>
    </source>
</evidence>
<evidence type="ECO:0000256" key="10">
    <source>
        <dbReference type="ARBA" id="ARBA00022777"/>
    </source>
</evidence>
<dbReference type="SMART" id="SM00448">
    <property type="entry name" value="REC"/>
    <property type="match status" value="1"/>
</dbReference>
<keyword evidence="13" id="KW-0902">Two-component regulatory system</keyword>
<dbReference type="SUPFAM" id="SSF55874">
    <property type="entry name" value="ATPase domain of HSP90 chaperone/DNA topoisomerase II/histidine kinase"/>
    <property type="match status" value="1"/>
</dbReference>
<evidence type="ECO:0000256" key="13">
    <source>
        <dbReference type="ARBA" id="ARBA00023012"/>
    </source>
</evidence>
<keyword evidence="27" id="KW-1185">Reference proteome</keyword>
<dbReference type="PANTHER" id="PTHR45339:SF1">
    <property type="entry name" value="HYBRID SIGNAL TRANSDUCTION HISTIDINE KINASE J"/>
    <property type="match status" value="1"/>
</dbReference>
<keyword evidence="14" id="KW-0843">Virulence</keyword>
<dbReference type="Proteomes" id="UP000193228">
    <property type="component" value="Unassembled WGS sequence"/>
</dbReference>
<evidence type="ECO:0000256" key="12">
    <source>
        <dbReference type="ARBA" id="ARBA00022989"/>
    </source>
</evidence>
<keyword evidence="7 22" id="KW-0812">Transmembrane</keyword>
<sequence>MSASSPYNVLNQLRRYKRLLVFGGGAVTTLMLLIAFILAMLSAVRAHVAVERRTFVVSHNQIMEQIRVGEASFRIALVGAELAWPNGTKVDQALVDEFRKHDGGIVLQPTSAERPQRVFAVNASALRDDEIRRYLVLAEQLSRSRAIHSLARGRQLPGYFYGIEYDIAGIMSSSLDGEPWPATAVAADRERLIAALANGLTRLADTPPGTPAQPYRQLFWIPPAVSPLTGKLTIRLAAPLLHNGTPFAMLATEYEPDFLIAPLIGDEHSDGAYMIVAGDGTIINSTIPQARAETLLDQRTLALTKKGGETWHDGMFTIAGPLGDTGWTLVHTCTWRDIVAGIGLHLGIGAAMTLLTLVAAWTFLMSFKNRAVRPALDRSQRLFESEQLSRTLIETAPVGLGLIALKDGTPLLRSPIMIKAAKRVVMPAPTLSAELAARYRARAQSGAHDSDEVMHEELTLPTHDSDSIDVALSATPSRYQGEDVLVVTVTDVTAHKRLEQHLREARQAADCANAAKSAFLATMSHEIRTPLNAVLGNLELLAQSPLDALQRDRLTTIRTSSEGLLAIISDVLDFSKIEADEMTLEHIEFDALDVVARSLTMFAPLAQSKDLQLVADLGVAASQPMLGDPTRLGQIINNLLSNAIKFTERGAVTLRVSVPDMSTPGGLDLQIEVEDTGIGMSARQQAAIFQPFSQADTSINRRFGGTGLGLAQAMGGSIAMRSEPGNGSCFTVRVPLGAPQAAPDMPQFAGESVTLVAAAEASRAYAVSVLQAWGLTVNAYPHLAQADQPTLTKTRTLILLGERDTWHVDGESHLIERASWVIDCTAAGPVNPVASGRVVRVSSFSLMGLAQALQHTLRDVPLAWTKDTPQVLPHRLRVLAAEDNAVNRRLLEEQLTMLGCDATVVEDGARALAWLSRETFDVLVTDLSMPLIDGYTLAREVHQRWPHMPVIAATASVTSEERERCEAAGIARMVTKPLSLARLRAILTEVAGMPAAVSQIAYRTEAQTGSQADSQPEAQVEIGTQTNDTDDALLGGRALPAELRQMFNDSFDTSLTAIATAQRDNNAPCVLAELHSLRGALGVLRQYELADLCAAFEIRIEQAGLAGLGSLDIAACLRDTQESELTHE</sequence>
<dbReference type="InterPro" id="IPR003594">
    <property type="entry name" value="HATPase_dom"/>
</dbReference>
<dbReference type="CDD" id="cd00082">
    <property type="entry name" value="HisKA"/>
    <property type="match status" value="1"/>
</dbReference>
<dbReference type="InterPro" id="IPR001789">
    <property type="entry name" value="Sig_transdc_resp-reg_receiver"/>
</dbReference>
<comment type="catalytic activity">
    <reaction evidence="1">
        <text>ATP + protein L-histidine = ADP + protein N-phospho-L-histidine.</text>
        <dbReference type="EC" id="2.7.13.3"/>
    </reaction>
</comment>
<evidence type="ECO:0000256" key="20">
    <source>
        <dbReference type="PROSITE-ProRule" id="PRU00110"/>
    </source>
</evidence>
<dbReference type="PROSITE" id="PS50110">
    <property type="entry name" value="RESPONSE_REGULATORY"/>
    <property type="match status" value="1"/>
</dbReference>
<accession>A0A1X7LK98</accession>
<evidence type="ECO:0000256" key="15">
    <source>
        <dbReference type="ARBA" id="ARBA00023136"/>
    </source>
</evidence>
<evidence type="ECO:0000256" key="7">
    <source>
        <dbReference type="ARBA" id="ARBA00022692"/>
    </source>
</evidence>
<dbReference type="Gene3D" id="1.20.120.160">
    <property type="entry name" value="HPT domain"/>
    <property type="match status" value="1"/>
</dbReference>
<evidence type="ECO:0000256" key="22">
    <source>
        <dbReference type="SAM" id="Phobius"/>
    </source>
</evidence>
<dbReference type="Pfam" id="PF02518">
    <property type="entry name" value="HATPase_c"/>
    <property type="match status" value="1"/>
</dbReference>
<evidence type="ECO:0000256" key="1">
    <source>
        <dbReference type="ARBA" id="ARBA00000085"/>
    </source>
</evidence>
<evidence type="ECO:0000256" key="17">
    <source>
        <dbReference type="ARBA" id="ARBA00064003"/>
    </source>
</evidence>
<keyword evidence="15 22" id="KW-0472">Membrane</keyword>
<dbReference type="CDD" id="cd16922">
    <property type="entry name" value="HATPase_EvgS-ArcB-TorS-like"/>
    <property type="match status" value="1"/>
</dbReference>
<dbReference type="Gene3D" id="1.10.287.130">
    <property type="match status" value="1"/>
</dbReference>
<dbReference type="InterPro" id="IPR036097">
    <property type="entry name" value="HisK_dim/P_sf"/>
</dbReference>
<feature type="domain" description="Histidine kinase" evidence="23">
    <location>
        <begin position="522"/>
        <end position="738"/>
    </location>
</feature>
<dbReference type="STRING" id="1515439.SAMN06265784_106353"/>
<dbReference type="SUPFAM" id="SSF52172">
    <property type="entry name" value="CheY-like"/>
    <property type="match status" value="1"/>
</dbReference>
<evidence type="ECO:0000256" key="4">
    <source>
        <dbReference type="ARBA" id="ARBA00022475"/>
    </source>
</evidence>
<gene>
    <name evidence="26" type="ORF">SAMN06265784_106353</name>
</gene>
<dbReference type="SUPFAM" id="SSF47226">
    <property type="entry name" value="Histidine-containing phosphotransfer domain, HPT domain"/>
    <property type="match status" value="1"/>
</dbReference>
<evidence type="ECO:0000313" key="27">
    <source>
        <dbReference type="Proteomes" id="UP000193228"/>
    </source>
</evidence>
<evidence type="ECO:0000256" key="5">
    <source>
        <dbReference type="ARBA" id="ARBA00022553"/>
    </source>
</evidence>
<keyword evidence="12 22" id="KW-1133">Transmembrane helix</keyword>
<comment type="function">
    <text evidence="16">Member of the two-component regulatory system BvgS/BvgA. Phosphorylates BvgA via a four-step phosphorelay in response to environmental signals.</text>
</comment>
<evidence type="ECO:0000256" key="2">
    <source>
        <dbReference type="ARBA" id="ARBA00004651"/>
    </source>
</evidence>
<dbReference type="RefSeq" id="WP_085486424.1">
    <property type="nucleotide sequence ID" value="NZ_FXAT01000006.1"/>
</dbReference>
<dbReference type="PANTHER" id="PTHR45339">
    <property type="entry name" value="HYBRID SIGNAL TRANSDUCTION HISTIDINE KINASE J"/>
    <property type="match status" value="1"/>
</dbReference>
<dbReference type="GO" id="GO:0005886">
    <property type="term" value="C:plasma membrane"/>
    <property type="evidence" value="ECO:0007669"/>
    <property type="project" value="UniProtKB-SubCell"/>
</dbReference>
<dbReference type="GO" id="GO:0005524">
    <property type="term" value="F:ATP binding"/>
    <property type="evidence" value="ECO:0007669"/>
    <property type="project" value="UniProtKB-KW"/>
</dbReference>
<comment type="subunit">
    <text evidence="17">At low DSF concentrations, interacts with RpfF.</text>
</comment>
<dbReference type="InterPro" id="IPR036890">
    <property type="entry name" value="HATPase_C_sf"/>
</dbReference>
<dbReference type="Gene3D" id="3.30.565.10">
    <property type="entry name" value="Histidine kinase-like ATPase, C-terminal domain"/>
    <property type="match status" value="1"/>
</dbReference>
<proteinExistence type="predicted"/>
<keyword evidence="5 21" id="KW-0597">Phosphoprotein</keyword>
<organism evidence="26 27">
    <name type="scientific">Paraburkholderia susongensis</name>
    <dbReference type="NCBI Taxonomy" id="1515439"/>
    <lineage>
        <taxon>Bacteria</taxon>
        <taxon>Pseudomonadati</taxon>
        <taxon>Pseudomonadota</taxon>
        <taxon>Betaproteobacteria</taxon>
        <taxon>Burkholderiales</taxon>
        <taxon>Burkholderiaceae</taxon>
        <taxon>Paraburkholderia</taxon>
    </lineage>
</organism>
<evidence type="ECO:0000256" key="6">
    <source>
        <dbReference type="ARBA" id="ARBA00022679"/>
    </source>
</evidence>
<dbReference type="SUPFAM" id="SSF47384">
    <property type="entry name" value="Homodimeric domain of signal transducing histidine kinase"/>
    <property type="match status" value="1"/>
</dbReference>
<dbReference type="Pfam" id="PF00072">
    <property type="entry name" value="Response_reg"/>
    <property type="match status" value="1"/>
</dbReference>
<dbReference type="FunFam" id="3.30.565.10:FF:000010">
    <property type="entry name" value="Sensor histidine kinase RcsC"/>
    <property type="match status" value="1"/>
</dbReference>
<protein>
    <recommendedName>
        <fullName evidence="18">Sensory/regulatory protein RpfC</fullName>
        <ecNumber evidence="3">2.7.13.3</ecNumber>
    </recommendedName>
    <alternativeName>
        <fullName evidence="19">Virulence sensor protein BvgS</fullName>
    </alternativeName>
</protein>
<dbReference type="InterPro" id="IPR005467">
    <property type="entry name" value="His_kinase_dom"/>
</dbReference>
<evidence type="ECO:0000256" key="18">
    <source>
        <dbReference type="ARBA" id="ARBA00068150"/>
    </source>
</evidence>
<feature type="modified residue" description="Phosphohistidine" evidence="20">
    <location>
        <position position="1075"/>
    </location>
</feature>
<feature type="domain" description="Response regulatory" evidence="24">
    <location>
        <begin position="877"/>
        <end position="991"/>
    </location>
</feature>
<keyword evidence="6" id="KW-0808">Transferase</keyword>
<feature type="domain" description="HPt" evidence="25">
    <location>
        <begin position="1036"/>
        <end position="1128"/>
    </location>
</feature>
<evidence type="ECO:0000313" key="26">
    <source>
        <dbReference type="EMBL" id="SMG54308.1"/>
    </source>
</evidence>
<evidence type="ECO:0000256" key="19">
    <source>
        <dbReference type="ARBA" id="ARBA00070152"/>
    </source>
</evidence>
<dbReference type="InterPro" id="IPR004358">
    <property type="entry name" value="Sig_transdc_His_kin-like_C"/>
</dbReference>
<dbReference type="InterPro" id="IPR036641">
    <property type="entry name" value="HPT_dom_sf"/>
</dbReference>
<dbReference type="EMBL" id="FXAT01000006">
    <property type="protein sequence ID" value="SMG54308.1"/>
    <property type="molecule type" value="Genomic_DNA"/>
</dbReference>
<evidence type="ECO:0000256" key="11">
    <source>
        <dbReference type="ARBA" id="ARBA00022840"/>
    </source>
</evidence>
<dbReference type="SMART" id="SM00388">
    <property type="entry name" value="HisKA"/>
    <property type="match status" value="1"/>
</dbReference>
<dbReference type="FunFam" id="1.10.287.130:FF:000002">
    <property type="entry name" value="Two-component osmosensing histidine kinase"/>
    <property type="match status" value="1"/>
</dbReference>
<dbReference type="GO" id="GO:0000155">
    <property type="term" value="F:phosphorelay sensor kinase activity"/>
    <property type="evidence" value="ECO:0007669"/>
    <property type="project" value="InterPro"/>
</dbReference>
<dbReference type="AlphaFoldDB" id="A0A1X7LK98"/>
<dbReference type="EC" id="2.7.13.3" evidence="3"/>
<evidence type="ECO:0000256" key="9">
    <source>
        <dbReference type="ARBA" id="ARBA00022741"/>
    </source>
</evidence>
<evidence type="ECO:0000256" key="21">
    <source>
        <dbReference type="PROSITE-ProRule" id="PRU00169"/>
    </source>
</evidence>
<dbReference type="PROSITE" id="PS50894">
    <property type="entry name" value="HPT"/>
    <property type="match status" value="1"/>
</dbReference>
<dbReference type="OrthoDB" id="9796305at2"/>
<dbReference type="Pfam" id="PF00512">
    <property type="entry name" value="HisKA"/>
    <property type="match status" value="1"/>
</dbReference>
<dbReference type="PRINTS" id="PR00344">
    <property type="entry name" value="BCTRLSENSOR"/>
</dbReference>
<evidence type="ECO:0000259" key="23">
    <source>
        <dbReference type="PROSITE" id="PS50109"/>
    </source>
</evidence>
<dbReference type="SMART" id="SM00387">
    <property type="entry name" value="HATPase_c"/>
    <property type="match status" value="1"/>
</dbReference>
<dbReference type="Gene3D" id="3.30.450.20">
    <property type="entry name" value="PAS domain"/>
    <property type="match status" value="1"/>
</dbReference>
<name>A0A1X7LK98_9BURK</name>
<keyword evidence="9" id="KW-0547">Nucleotide-binding</keyword>
<dbReference type="Gene3D" id="3.40.50.2300">
    <property type="match status" value="1"/>
</dbReference>
<evidence type="ECO:0000256" key="14">
    <source>
        <dbReference type="ARBA" id="ARBA00023026"/>
    </source>
</evidence>
<evidence type="ECO:0000259" key="24">
    <source>
        <dbReference type="PROSITE" id="PS50110"/>
    </source>
</evidence>
<reference evidence="27" key="1">
    <citation type="submission" date="2017-04" db="EMBL/GenBank/DDBJ databases">
        <authorList>
            <person name="Varghese N."/>
            <person name="Submissions S."/>
        </authorList>
    </citation>
    <scope>NUCLEOTIDE SEQUENCE [LARGE SCALE GENOMIC DNA]</scope>
    <source>
        <strain evidence="27">LMG 29540</strain>
    </source>
</reference>
<evidence type="ECO:0000256" key="3">
    <source>
        <dbReference type="ARBA" id="ARBA00012438"/>
    </source>
</evidence>
<dbReference type="InterPro" id="IPR008207">
    <property type="entry name" value="Sig_transdc_His_kin_Hpt_dom"/>
</dbReference>
<dbReference type="InterPro" id="IPR011006">
    <property type="entry name" value="CheY-like_superfamily"/>
</dbReference>